<organism evidence="4 5">
    <name type="scientific">Marinobacter daepoensis</name>
    <dbReference type="NCBI Taxonomy" id="262077"/>
    <lineage>
        <taxon>Bacteria</taxon>
        <taxon>Pseudomonadati</taxon>
        <taxon>Pseudomonadota</taxon>
        <taxon>Gammaproteobacteria</taxon>
        <taxon>Pseudomonadales</taxon>
        <taxon>Marinobacteraceae</taxon>
        <taxon>Marinobacter</taxon>
    </lineage>
</organism>
<evidence type="ECO:0000313" key="4">
    <source>
        <dbReference type="EMBL" id="MBN7769067.1"/>
    </source>
</evidence>
<dbReference type="RefSeq" id="WP_029653489.1">
    <property type="nucleotide sequence ID" value="NZ_JAFKDB010000008.1"/>
</dbReference>
<evidence type="ECO:0000256" key="2">
    <source>
        <dbReference type="SAM" id="SignalP"/>
    </source>
</evidence>
<feature type="signal peptide" evidence="2">
    <location>
        <begin position="1"/>
        <end position="25"/>
    </location>
</feature>
<dbReference type="Pfam" id="PF13505">
    <property type="entry name" value="OMP_b-brl"/>
    <property type="match status" value="1"/>
</dbReference>
<dbReference type="SUPFAM" id="SSF56925">
    <property type="entry name" value="OMPA-like"/>
    <property type="match status" value="1"/>
</dbReference>
<dbReference type="InterPro" id="IPR027385">
    <property type="entry name" value="Beta-barrel_OMP"/>
</dbReference>
<reference evidence="4 5" key="1">
    <citation type="submission" date="2021-02" db="EMBL/GenBank/DDBJ databases">
        <title>PHA producing bacteria isolated from coastal sediment in Guangdong, Shenzhen.</title>
        <authorList>
            <person name="Zheng W."/>
            <person name="Yu S."/>
            <person name="Huang Y."/>
        </authorList>
    </citation>
    <scope>NUCLEOTIDE SEQUENCE [LARGE SCALE GENOMIC DNA]</scope>
    <source>
        <strain evidence="4 5">TN21-5</strain>
    </source>
</reference>
<sequence length="179" mass="18783">MKTTKKVLLAAVATAGMTGAGFASAQDMYKSGIGGLYAGVNYTFMEADFDGLAEADTGTLSGKVGVMATDFLGLEARAGFGVNDDKVHGIDVEIDNFFGGYATLNMVNESPVTPYAVVGFTRIEASAGSVEDDDSDFSYGAGLNVRIAQNLSGNLEYMRYYDDNDVTVDGIGLGVQVNF</sequence>
<dbReference type="Gene3D" id="2.40.160.20">
    <property type="match status" value="1"/>
</dbReference>
<keyword evidence="5" id="KW-1185">Reference proteome</keyword>
<evidence type="ECO:0000313" key="5">
    <source>
        <dbReference type="Proteomes" id="UP000664344"/>
    </source>
</evidence>
<proteinExistence type="predicted"/>
<gene>
    <name evidence="4" type="ORF">JYP53_04005</name>
</gene>
<keyword evidence="1 2" id="KW-0732">Signal</keyword>
<comment type="caution">
    <text evidence="4">The sequence shown here is derived from an EMBL/GenBank/DDBJ whole genome shotgun (WGS) entry which is preliminary data.</text>
</comment>
<feature type="domain" description="Outer membrane protein beta-barrel" evidence="3">
    <location>
        <begin position="18"/>
        <end position="179"/>
    </location>
</feature>
<dbReference type="InterPro" id="IPR011250">
    <property type="entry name" value="OMP/PagP_B-barrel"/>
</dbReference>
<accession>A0ABS3BBD2</accession>
<evidence type="ECO:0000259" key="3">
    <source>
        <dbReference type="Pfam" id="PF13505"/>
    </source>
</evidence>
<dbReference type="EMBL" id="JAFKDB010000008">
    <property type="protein sequence ID" value="MBN7769067.1"/>
    <property type="molecule type" value="Genomic_DNA"/>
</dbReference>
<protein>
    <submittedName>
        <fullName evidence="4">Porin family protein</fullName>
    </submittedName>
</protein>
<feature type="chain" id="PRO_5046744304" evidence="2">
    <location>
        <begin position="26"/>
        <end position="179"/>
    </location>
</feature>
<evidence type="ECO:0000256" key="1">
    <source>
        <dbReference type="ARBA" id="ARBA00022729"/>
    </source>
</evidence>
<name>A0ABS3BBD2_9GAMM</name>
<dbReference type="Proteomes" id="UP000664344">
    <property type="component" value="Unassembled WGS sequence"/>
</dbReference>